<dbReference type="AlphaFoldDB" id="A0A372ZLE2"/>
<evidence type="ECO:0000313" key="2">
    <source>
        <dbReference type="Proteomes" id="UP000263377"/>
    </source>
</evidence>
<organism evidence="1 2">
    <name type="scientific">Kitasatospora xanthocidica</name>
    <dbReference type="NCBI Taxonomy" id="83382"/>
    <lineage>
        <taxon>Bacteria</taxon>
        <taxon>Bacillati</taxon>
        <taxon>Actinomycetota</taxon>
        <taxon>Actinomycetes</taxon>
        <taxon>Kitasatosporales</taxon>
        <taxon>Streptomycetaceae</taxon>
        <taxon>Kitasatospora</taxon>
    </lineage>
</organism>
<dbReference type="Proteomes" id="UP000263377">
    <property type="component" value="Unassembled WGS sequence"/>
</dbReference>
<keyword evidence="2" id="KW-1185">Reference proteome</keyword>
<evidence type="ECO:0000313" key="1">
    <source>
        <dbReference type="EMBL" id="RGD56384.1"/>
    </source>
</evidence>
<accession>A0A372ZLE2</accession>
<proteinExistence type="predicted"/>
<reference evidence="1 2" key="1">
    <citation type="submission" date="2018-08" db="EMBL/GenBank/DDBJ databases">
        <title>Diversity &amp; Physiological Properties of Lignin-Decomposing Actinobacteria from Soil.</title>
        <authorList>
            <person name="Roh S.G."/>
            <person name="Kim S.B."/>
        </authorList>
    </citation>
    <scope>NUCLEOTIDE SEQUENCE [LARGE SCALE GENOMIC DNA]</scope>
    <source>
        <strain evidence="1 2">MMS17-GH009</strain>
    </source>
</reference>
<dbReference type="EMBL" id="QVIG01000002">
    <property type="protein sequence ID" value="RGD56384.1"/>
    <property type="molecule type" value="Genomic_DNA"/>
</dbReference>
<name>A0A372ZLE2_9ACTN</name>
<sequence>MVDLDDAAARIAARAPGWRAARLTVGPLTWRDRLAPWPQPLETDRARVVDPDSVGLRLADPLTGGELEVVLFRGGWADVSYLAAGWEEKLVTAGEHEAGGAIPAQDITSAADFEARLIGWTGDVFGG</sequence>
<protein>
    <submittedName>
        <fullName evidence="1">Uncharacterized protein</fullName>
    </submittedName>
</protein>
<comment type="caution">
    <text evidence="1">The sequence shown here is derived from an EMBL/GenBank/DDBJ whole genome shotgun (WGS) entry which is preliminary data.</text>
</comment>
<gene>
    <name evidence="1" type="ORF">DR950_39300</name>
</gene>